<dbReference type="Proteomes" id="UP000287651">
    <property type="component" value="Unassembled WGS sequence"/>
</dbReference>
<comment type="caution">
    <text evidence="1">The sequence shown here is derived from an EMBL/GenBank/DDBJ whole genome shotgun (WGS) entry which is preliminary data.</text>
</comment>
<proteinExistence type="predicted"/>
<protein>
    <submittedName>
        <fullName evidence="1">Uncharacterized protein</fullName>
    </submittedName>
</protein>
<reference evidence="1 2" key="1">
    <citation type="journal article" date="2014" name="Agronomy (Basel)">
        <title>A Draft Genome Sequence for Ensete ventricosum, the Drought-Tolerant Tree Against Hunger.</title>
        <authorList>
            <person name="Harrison J."/>
            <person name="Moore K.A."/>
            <person name="Paszkiewicz K."/>
            <person name="Jones T."/>
            <person name="Grant M."/>
            <person name="Ambacheew D."/>
            <person name="Muzemil S."/>
            <person name="Studholme D.J."/>
        </authorList>
    </citation>
    <scope>NUCLEOTIDE SEQUENCE [LARGE SCALE GENOMIC DNA]</scope>
</reference>
<name>A0A426ZC91_ENSVE</name>
<evidence type="ECO:0000313" key="1">
    <source>
        <dbReference type="EMBL" id="RRT61601.1"/>
    </source>
</evidence>
<evidence type="ECO:0000313" key="2">
    <source>
        <dbReference type="Proteomes" id="UP000287651"/>
    </source>
</evidence>
<gene>
    <name evidence="1" type="ORF">B296_00041842</name>
</gene>
<accession>A0A426ZC91</accession>
<sequence length="144" mass="17166">MFLSNNYDWYSSLQRTCKLTEERMHKPLWKQVLLAYVFYSIFMSRYLRSSLNSGLSFQSVQFTLKESPARITLISRRCNRRLGTVKFRAFSCLYASLIDMSILVLIKQELGCGEEEQIWKVPLLILLRLNKFWSLKVTDHHLYR</sequence>
<dbReference type="AlphaFoldDB" id="A0A426ZC91"/>
<organism evidence="1 2">
    <name type="scientific">Ensete ventricosum</name>
    <name type="common">Abyssinian banana</name>
    <name type="synonym">Musa ensete</name>
    <dbReference type="NCBI Taxonomy" id="4639"/>
    <lineage>
        <taxon>Eukaryota</taxon>
        <taxon>Viridiplantae</taxon>
        <taxon>Streptophyta</taxon>
        <taxon>Embryophyta</taxon>
        <taxon>Tracheophyta</taxon>
        <taxon>Spermatophyta</taxon>
        <taxon>Magnoliopsida</taxon>
        <taxon>Liliopsida</taxon>
        <taxon>Zingiberales</taxon>
        <taxon>Musaceae</taxon>
        <taxon>Ensete</taxon>
    </lineage>
</organism>
<dbReference type="EMBL" id="AMZH03007326">
    <property type="protein sequence ID" value="RRT61601.1"/>
    <property type="molecule type" value="Genomic_DNA"/>
</dbReference>